<reference evidence="1" key="1">
    <citation type="submission" date="2020-09" db="EMBL/GenBank/DDBJ databases">
        <title>De no assembly of potato wild relative species, Solanum commersonii.</title>
        <authorList>
            <person name="Cho K."/>
        </authorList>
    </citation>
    <scope>NUCLEOTIDE SEQUENCE</scope>
    <source>
        <strain evidence="1">LZ3.2</strain>
        <tissue evidence="1">Leaf</tissue>
    </source>
</reference>
<keyword evidence="2" id="KW-1185">Reference proteome</keyword>
<dbReference type="Proteomes" id="UP000824120">
    <property type="component" value="Unassembled WGS sequence"/>
</dbReference>
<comment type="caution">
    <text evidence="1">The sequence shown here is derived from an EMBL/GenBank/DDBJ whole genome shotgun (WGS) entry which is preliminary data.</text>
</comment>
<evidence type="ECO:0000313" key="2">
    <source>
        <dbReference type="Proteomes" id="UP000824120"/>
    </source>
</evidence>
<organism evidence="1 2">
    <name type="scientific">Solanum commersonii</name>
    <name type="common">Commerson's wild potato</name>
    <name type="synonym">Commerson's nightshade</name>
    <dbReference type="NCBI Taxonomy" id="4109"/>
    <lineage>
        <taxon>Eukaryota</taxon>
        <taxon>Viridiplantae</taxon>
        <taxon>Streptophyta</taxon>
        <taxon>Embryophyta</taxon>
        <taxon>Tracheophyta</taxon>
        <taxon>Spermatophyta</taxon>
        <taxon>Magnoliopsida</taxon>
        <taxon>eudicotyledons</taxon>
        <taxon>Gunneridae</taxon>
        <taxon>Pentapetalae</taxon>
        <taxon>asterids</taxon>
        <taxon>lamiids</taxon>
        <taxon>Solanales</taxon>
        <taxon>Solanaceae</taxon>
        <taxon>Solanoideae</taxon>
        <taxon>Solaneae</taxon>
        <taxon>Solanum</taxon>
    </lineage>
</organism>
<name>A0A9J5VYJ9_SOLCO</name>
<proteinExistence type="predicted"/>
<sequence length="105" mass="12124">MHTCLENFFSSTGKDFSASTCHSENFNRSNVRYLRFWKVTSSMFHSENLTPSNFRDLRFWKVTSSMFHSFPSSMIVSSRISSSRLGSLPILESVSDVRESPVYIH</sequence>
<gene>
    <name evidence="1" type="ORF">H5410_064935</name>
</gene>
<accession>A0A9J5VYJ9</accession>
<dbReference type="EMBL" id="JACXVP010000268">
    <property type="protein sequence ID" value="KAG5568046.1"/>
    <property type="molecule type" value="Genomic_DNA"/>
</dbReference>
<dbReference type="AlphaFoldDB" id="A0A9J5VYJ9"/>
<protein>
    <submittedName>
        <fullName evidence="1">Uncharacterized protein</fullName>
    </submittedName>
</protein>
<evidence type="ECO:0000313" key="1">
    <source>
        <dbReference type="EMBL" id="KAG5568046.1"/>
    </source>
</evidence>